<sequence length="340" mass="35747">MRNPLALAAIPASALLLASCAQPAQQGGGDGGGGDYGDITIGTGSTSGVYYPLGGALAEVISSEVEGTTASATSTEASVANMKQIGSGQLQMAIAQSDATAQAVNGERDFENAAVDAQVLTALYPNVYHAVTLESINEEQDYKCFSDVDGERFSAGPAGSGNALASELVFNALELGFTSTDVQHLDYADTSTALRDGTIDAGSWVVGEGHNTLLELEATDPIHLIPFCDDERQQITDSYPYYSEHVISGGTYSTVDDDVETIALWNLLVVPSDFPEDKAYDVLDALYGNTDQLTSVYAAGEDYFVPETMAESSVAMHPGAVKWAEDNGVELPEEVLPEES</sequence>
<dbReference type="PANTHER" id="PTHR42941:SF1">
    <property type="entry name" value="SLL1037 PROTEIN"/>
    <property type="match status" value="1"/>
</dbReference>
<feature type="chain" id="PRO_5046429560" evidence="1">
    <location>
        <begin position="24"/>
        <end position="340"/>
    </location>
</feature>
<reference evidence="2 3" key="1">
    <citation type="submission" date="2023-01" db="EMBL/GenBank/DDBJ databases">
        <title>Draft genome sequence of Nocardiopsis sp. RSe5-2 isolated from halophytes.</title>
        <authorList>
            <person name="Duangmal K."/>
            <person name="Chantavorakit T."/>
        </authorList>
    </citation>
    <scope>NUCLEOTIDE SEQUENCE [LARGE SCALE GENOMIC DNA]</scope>
    <source>
        <strain evidence="2 3">RSe5-2</strain>
    </source>
</reference>
<dbReference type="EMBL" id="JAQFWQ010000005">
    <property type="protein sequence ID" value="MDA2809646.1"/>
    <property type="molecule type" value="Genomic_DNA"/>
</dbReference>
<proteinExistence type="predicted"/>
<evidence type="ECO:0000313" key="2">
    <source>
        <dbReference type="EMBL" id="MDA2809646.1"/>
    </source>
</evidence>
<comment type="caution">
    <text evidence="2">The sequence shown here is derived from an EMBL/GenBank/DDBJ whole genome shotgun (WGS) entry which is preliminary data.</text>
</comment>
<protein>
    <submittedName>
        <fullName evidence="2">TAXI family TRAP transporter solute-binding subunit</fullName>
    </submittedName>
</protein>
<dbReference type="CDD" id="cd13520">
    <property type="entry name" value="PBP2_TAXI_TRAP"/>
    <property type="match status" value="1"/>
</dbReference>
<keyword evidence="1" id="KW-0732">Signal</keyword>
<dbReference type="NCBIfam" id="TIGR02122">
    <property type="entry name" value="TRAP_TAXI"/>
    <property type="match status" value="1"/>
</dbReference>
<feature type="signal peptide" evidence="1">
    <location>
        <begin position="1"/>
        <end position="23"/>
    </location>
</feature>
<dbReference type="PROSITE" id="PS51257">
    <property type="entry name" value="PROKAR_LIPOPROTEIN"/>
    <property type="match status" value="1"/>
</dbReference>
<name>A0ABT4TZ15_9ACTN</name>
<dbReference type="Pfam" id="PF16868">
    <property type="entry name" value="NMT1_3"/>
    <property type="match status" value="1"/>
</dbReference>
<gene>
    <name evidence="2" type="ORF">O4J56_03240</name>
</gene>
<dbReference type="SUPFAM" id="SSF53850">
    <property type="entry name" value="Periplasmic binding protein-like II"/>
    <property type="match status" value="1"/>
</dbReference>
<dbReference type="RefSeq" id="WP_270683546.1">
    <property type="nucleotide sequence ID" value="NZ_JAQFWQ010000005.1"/>
</dbReference>
<evidence type="ECO:0000256" key="1">
    <source>
        <dbReference type="SAM" id="SignalP"/>
    </source>
</evidence>
<dbReference type="Gene3D" id="3.40.190.10">
    <property type="entry name" value="Periplasmic binding protein-like II"/>
    <property type="match status" value="2"/>
</dbReference>
<dbReference type="InterPro" id="IPR011852">
    <property type="entry name" value="TRAP_TAXI"/>
</dbReference>
<accession>A0ABT4TZ15</accession>
<dbReference type="Proteomes" id="UP001527866">
    <property type="component" value="Unassembled WGS sequence"/>
</dbReference>
<dbReference type="PANTHER" id="PTHR42941">
    <property type="entry name" value="SLL1037 PROTEIN"/>
    <property type="match status" value="1"/>
</dbReference>
<evidence type="ECO:0000313" key="3">
    <source>
        <dbReference type="Proteomes" id="UP001527866"/>
    </source>
</evidence>
<organism evidence="2 3">
    <name type="scientific">Nocardiopsis endophytica</name>
    <dbReference type="NCBI Taxonomy" id="3018445"/>
    <lineage>
        <taxon>Bacteria</taxon>
        <taxon>Bacillati</taxon>
        <taxon>Actinomycetota</taxon>
        <taxon>Actinomycetes</taxon>
        <taxon>Streptosporangiales</taxon>
        <taxon>Nocardiopsidaceae</taxon>
        <taxon>Nocardiopsis</taxon>
    </lineage>
</organism>
<keyword evidence="3" id="KW-1185">Reference proteome</keyword>